<organism evidence="9 10">
    <name type="scientific">Megalurothrips usitatus</name>
    <name type="common">bean blossom thrips</name>
    <dbReference type="NCBI Taxonomy" id="439358"/>
    <lineage>
        <taxon>Eukaryota</taxon>
        <taxon>Metazoa</taxon>
        <taxon>Ecdysozoa</taxon>
        <taxon>Arthropoda</taxon>
        <taxon>Hexapoda</taxon>
        <taxon>Insecta</taxon>
        <taxon>Pterygota</taxon>
        <taxon>Neoptera</taxon>
        <taxon>Paraneoptera</taxon>
        <taxon>Thysanoptera</taxon>
        <taxon>Terebrantia</taxon>
        <taxon>Thripoidea</taxon>
        <taxon>Thripidae</taxon>
        <taxon>Megalurothrips</taxon>
    </lineage>
</organism>
<dbReference type="GO" id="GO:0008270">
    <property type="term" value="F:zinc ion binding"/>
    <property type="evidence" value="ECO:0007669"/>
    <property type="project" value="UniProtKB-KW"/>
</dbReference>
<name>A0AAV7XAZ2_9NEOP</name>
<evidence type="ECO:0000313" key="9">
    <source>
        <dbReference type="EMBL" id="KAJ1521791.1"/>
    </source>
</evidence>
<evidence type="ECO:0000256" key="6">
    <source>
        <dbReference type="ARBA" id="ARBA00023242"/>
    </source>
</evidence>
<dbReference type="GO" id="GO:0005634">
    <property type="term" value="C:nucleus"/>
    <property type="evidence" value="ECO:0007669"/>
    <property type="project" value="UniProtKB-SubCell"/>
</dbReference>
<evidence type="ECO:0000256" key="3">
    <source>
        <dbReference type="ARBA" id="ARBA00022771"/>
    </source>
</evidence>
<dbReference type="Pfam" id="PF14372">
    <property type="entry name" value="hAT-like_RNase-H"/>
    <property type="match status" value="1"/>
</dbReference>
<evidence type="ECO:0000259" key="8">
    <source>
        <dbReference type="Pfam" id="PF14372"/>
    </source>
</evidence>
<keyword evidence="2" id="KW-0479">Metal-binding</keyword>
<dbReference type="InterPro" id="IPR052035">
    <property type="entry name" value="ZnF_BED_domain_contain"/>
</dbReference>
<evidence type="ECO:0000256" key="2">
    <source>
        <dbReference type="ARBA" id="ARBA00022723"/>
    </source>
</evidence>
<evidence type="ECO:0000256" key="7">
    <source>
        <dbReference type="SAM" id="MobiDB-lite"/>
    </source>
</evidence>
<dbReference type="GO" id="GO:0003677">
    <property type="term" value="F:DNA binding"/>
    <property type="evidence" value="ECO:0007669"/>
    <property type="project" value="UniProtKB-KW"/>
</dbReference>
<evidence type="ECO:0000256" key="4">
    <source>
        <dbReference type="ARBA" id="ARBA00022833"/>
    </source>
</evidence>
<dbReference type="InterPro" id="IPR025525">
    <property type="entry name" value="hAT-like_transposase_RNase-H"/>
</dbReference>
<reference evidence="9" key="1">
    <citation type="submission" date="2022-12" db="EMBL/GenBank/DDBJ databases">
        <title>Chromosome-level genome assembly of the bean flower thrips Megalurothrips usitatus.</title>
        <authorList>
            <person name="Ma L."/>
            <person name="Liu Q."/>
            <person name="Li H."/>
            <person name="Cai W."/>
        </authorList>
    </citation>
    <scope>NUCLEOTIDE SEQUENCE</scope>
    <source>
        <strain evidence="9">Cailab_2022a</strain>
    </source>
</reference>
<dbReference type="SUPFAM" id="SSF53098">
    <property type="entry name" value="Ribonuclease H-like"/>
    <property type="match status" value="1"/>
</dbReference>
<keyword evidence="10" id="KW-1185">Reference proteome</keyword>
<evidence type="ECO:0000313" key="10">
    <source>
        <dbReference type="Proteomes" id="UP001075354"/>
    </source>
</evidence>
<protein>
    <recommendedName>
        <fullName evidence="8">hAT-like transposase RNase-H fold domain-containing protein</fullName>
    </recommendedName>
</protein>
<comment type="subcellular location">
    <subcellularLocation>
        <location evidence="1">Nucleus</location>
    </subcellularLocation>
</comment>
<comment type="caution">
    <text evidence="9">The sequence shown here is derived from an EMBL/GenBank/DDBJ whole genome shotgun (WGS) entry which is preliminary data.</text>
</comment>
<keyword evidence="5" id="KW-0238">DNA-binding</keyword>
<proteinExistence type="predicted"/>
<keyword evidence="3" id="KW-0863">Zinc-finger</keyword>
<gene>
    <name evidence="9" type="ORF">ONE63_003426</name>
</gene>
<keyword evidence="6" id="KW-0539">Nucleus</keyword>
<dbReference type="Proteomes" id="UP001075354">
    <property type="component" value="Chromosome 13"/>
</dbReference>
<dbReference type="PANTHER" id="PTHR46481">
    <property type="entry name" value="ZINC FINGER BED DOMAIN-CONTAINING PROTEIN 4"/>
    <property type="match status" value="1"/>
</dbReference>
<evidence type="ECO:0000256" key="1">
    <source>
        <dbReference type="ARBA" id="ARBA00004123"/>
    </source>
</evidence>
<dbReference type="PANTHER" id="PTHR46481:SF10">
    <property type="entry name" value="ZINC FINGER BED DOMAIN-CONTAINING PROTEIN 39"/>
    <property type="match status" value="1"/>
</dbReference>
<feature type="region of interest" description="Disordered" evidence="7">
    <location>
        <begin position="399"/>
        <end position="423"/>
    </location>
</feature>
<dbReference type="SUPFAM" id="SSF140996">
    <property type="entry name" value="Hermes dimerisation domain"/>
    <property type="match status" value="1"/>
</dbReference>
<sequence>MFMCKGLKPYSIVEELGFKYLLYILEPRYVIPSRTTFARNIIPEMYQSLRRKLQLKLSDVKSELESVSIAIDIWTSRAQDPFIAFNLQYVSPEFNMESYTLDLEPFSGHHTAEAICKKLDEKLEDIELNDDDIEKFVVSDNGSNMLAALEQSSEDRRLDREIAEILRQRKSWEHLKCFNHTAQLAITDTKRDMNMNNVIDKTSRLVTRYKKSATAKEALERYQKDLDLAPHSMLQRVKTRWNSDHIMLARAVEQKQAIINECAASGESCLSASEWRLAEGFVQVLQPIADHTDELGSQTVPTASMVLPVICEIQAELQEFIQKAPKGTGIQFARKLLTNVENRFFYYNSKEVYKVAMVVDPRFKTLLEHESWFTTGKELLIDEADEKYLQRIQKGLVQTPQDTETVGDTPASAPEAGTKSSKWRHLVKKSVNRTSIASTSTERRNKI</sequence>
<accession>A0AAV7XAZ2</accession>
<dbReference type="InterPro" id="IPR012337">
    <property type="entry name" value="RNaseH-like_sf"/>
</dbReference>
<feature type="domain" description="hAT-like transposase RNase-H fold" evidence="8">
    <location>
        <begin position="298"/>
        <end position="375"/>
    </location>
</feature>
<keyword evidence="4" id="KW-0862">Zinc</keyword>
<evidence type="ECO:0000256" key="5">
    <source>
        <dbReference type="ARBA" id="ARBA00023125"/>
    </source>
</evidence>
<dbReference type="EMBL" id="JAPTSV010000013">
    <property type="protein sequence ID" value="KAJ1521791.1"/>
    <property type="molecule type" value="Genomic_DNA"/>
</dbReference>
<dbReference type="AlphaFoldDB" id="A0AAV7XAZ2"/>